<dbReference type="SUPFAM" id="SSF81383">
    <property type="entry name" value="F-box domain"/>
    <property type="match status" value="1"/>
</dbReference>
<evidence type="ECO:0000313" key="3">
    <source>
        <dbReference type="EMBL" id="CAI5456380.1"/>
    </source>
</evidence>
<proteinExistence type="predicted"/>
<dbReference type="Pfam" id="PF12937">
    <property type="entry name" value="F-box-like"/>
    <property type="match status" value="1"/>
</dbReference>
<dbReference type="InterPro" id="IPR036047">
    <property type="entry name" value="F-box-like_dom_sf"/>
</dbReference>
<dbReference type="PROSITE" id="PS50181">
    <property type="entry name" value="FBOX"/>
    <property type="match status" value="1"/>
</dbReference>
<evidence type="ECO:0000259" key="2">
    <source>
        <dbReference type="PROSITE" id="PS50181"/>
    </source>
</evidence>
<dbReference type="SUPFAM" id="SSF50978">
    <property type="entry name" value="WD40 repeat-like"/>
    <property type="match status" value="1"/>
</dbReference>
<feature type="region of interest" description="Disordered" evidence="1">
    <location>
        <begin position="364"/>
        <end position="384"/>
    </location>
</feature>
<feature type="compositionally biased region" description="Acidic residues" evidence="1">
    <location>
        <begin position="374"/>
        <end position="384"/>
    </location>
</feature>
<dbReference type="Proteomes" id="UP001152747">
    <property type="component" value="Unassembled WGS sequence"/>
</dbReference>
<gene>
    <name evidence="3" type="ORF">CAMP_LOCUS19017</name>
</gene>
<protein>
    <recommendedName>
        <fullName evidence="2">F-box domain-containing protein</fullName>
    </recommendedName>
</protein>
<name>A0A9P1J4A6_9PELO</name>
<accession>A0A9P1J4A6</accession>
<reference evidence="3" key="1">
    <citation type="submission" date="2022-11" db="EMBL/GenBank/DDBJ databases">
        <authorList>
            <person name="Kikuchi T."/>
        </authorList>
    </citation>
    <scope>NUCLEOTIDE SEQUENCE</scope>
    <source>
        <strain evidence="3">PS1010</strain>
    </source>
</reference>
<evidence type="ECO:0000313" key="4">
    <source>
        <dbReference type="Proteomes" id="UP001152747"/>
    </source>
</evidence>
<dbReference type="GO" id="GO:0019005">
    <property type="term" value="C:SCF ubiquitin ligase complex"/>
    <property type="evidence" value="ECO:0007669"/>
    <property type="project" value="InterPro"/>
</dbReference>
<dbReference type="GO" id="GO:0016567">
    <property type="term" value="P:protein ubiquitination"/>
    <property type="evidence" value="ECO:0007669"/>
    <property type="project" value="InterPro"/>
</dbReference>
<dbReference type="InterPro" id="IPR001810">
    <property type="entry name" value="F-box_dom"/>
</dbReference>
<dbReference type="EMBL" id="CANHGI010000006">
    <property type="protein sequence ID" value="CAI5456380.1"/>
    <property type="molecule type" value="Genomic_DNA"/>
</dbReference>
<evidence type="ECO:0000256" key="1">
    <source>
        <dbReference type="SAM" id="MobiDB-lite"/>
    </source>
</evidence>
<dbReference type="InterPro" id="IPR036322">
    <property type="entry name" value="WD40_repeat_dom_sf"/>
</dbReference>
<dbReference type="PANTHER" id="PTHR20995">
    <property type="entry name" value="F-BOX/WD REPEAT-CONTAINING PROTEIN 5"/>
    <property type="match status" value="1"/>
</dbReference>
<keyword evidence="4" id="KW-1185">Reference proteome</keyword>
<dbReference type="OrthoDB" id="192402at2759"/>
<comment type="caution">
    <text evidence="3">The sequence shown here is derived from an EMBL/GenBank/DDBJ whole genome shotgun (WGS) entry which is preliminary data.</text>
</comment>
<dbReference type="InterPro" id="IPR042508">
    <property type="entry name" value="FBXW5"/>
</dbReference>
<dbReference type="SMART" id="SM00256">
    <property type="entry name" value="FBOX"/>
    <property type="match status" value="1"/>
</dbReference>
<feature type="domain" description="F-box" evidence="2">
    <location>
        <begin position="1"/>
        <end position="44"/>
    </location>
</feature>
<dbReference type="PANTHER" id="PTHR20995:SF17">
    <property type="entry name" value="F-BOX_WD REPEAT-CONTAINING PROTEIN 5"/>
    <property type="match status" value="1"/>
</dbReference>
<dbReference type="AlphaFoldDB" id="A0A9P1J4A6"/>
<dbReference type="Gene3D" id="1.20.1280.50">
    <property type="match status" value="1"/>
</dbReference>
<sequence>MVHLPYEILQEIFKYLEYHELRACTQVSQHWRYACIDDWVWKSYFEKYYLWFDDPLMVAESYFDEFCYFKDKIPKRLTSTIDDFEYPTKFCVFSNDGKYFLVTGENAHFCLYRNEPLEFLHERTVEKTLHWIDIRNASFSPSGQKILLNGEKYDGSGEVAIFSIDDKDEVHFVSRVPSNPVSFDACWYDEKHILVGEIHRFNFNSPLGSSISQIWLCSVERITSESLLIPIVRFLNKSGIVCMPLVTNRVSPRFRRIVQLSEQAKQEGKSLRDKVDELQLNANIDDGDVTELKQILDKEQECYHCYLKHILTEEEYGGKISCQCVCHCESQKLLIYVCEKYANRVCFKVIDQKLLTDALSMNRYGGEKRNNENEEREEEGEEEQEQESVENLMKQFDFQDYHIDFSGQIDFISLAPNQKTLYVSLENVDLNHENEQTGISHEIKIVDLEKMIIDPIGIRGRMKPLQRHYVTTNNNLIASFTSNKFHIWSKGHRGPTLSSIQTPSSIMCTALHPNTNTLLVTSGTKVDIYTP</sequence>
<dbReference type="GO" id="GO:0080008">
    <property type="term" value="C:Cul4-RING E3 ubiquitin ligase complex"/>
    <property type="evidence" value="ECO:0007669"/>
    <property type="project" value="InterPro"/>
</dbReference>
<organism evidence="3 4">
    <name type="scientific">Caenorhabditis angaria</name>
    <dbReference type="NCBI Taxonomy" id="860376"/>
    <lineage>
        <taxon>Eukaryota</taxon>
        <taxon>Metazoa</taxon>
        <taxon>Ecdysozoa</taxon>
        <taxon>Nematoda</taxon>
        <taxon>Chromadorea</taxon>
        <taxon>Rhabditida</taxon>
        <taxon>Rhabditina</taxon>
        <taxon>Rhabditomorpha</taxon>
        <taxon>Rhabditoidea</taxon>
        <taxon>Rhabditidae</taxon>
        <taxon>Peloderinae</taxon>
        <taxon>Caenorhabditis</taxon>
    </lineage>
</organism>
<dbReference type="CDD" id="cd09917">
    <property type="entry name" value="F-box_SF"/>
    <property type="match status" value="1"/>
</dbReference>